<dbReference type="OrthoDB" id="3559905at2"/>
<dbReference type="Pfam" id="PF08751">
    <property type="entry name" value="TrwC"/>
    <property type="match status" value="1"/>
</dbReference>
<dbReference type="Proteomes" id="UP000199614">
    <property type="component" value="Unassembled WGS sequence"/>
</dbReference>
<accession>A0A1I5IES8</accession>
<feature type="region of interest" description="Disordered" evidence="2">
    <location>
        <begin position="1378"/>
        <end position="1417"/>
    </location>
</feature>
<dbReference type="RefSeq" id="WP_093357269.1">
    <property type="nucleotide sequence ID" value="NZ_FOUY01000099.1"/>
</dbReference>
<dbReference type="InterPro" id="IPR027417">
    <property type="entry name" value="P-loop_NTPase"/>
</dbReference>
<protein>
    <submittedName>
        <fullName evidence="4">Conjugative relaxase domain-containing protein, TrwC/TraI family</fullName>
    </submittedName>
</protein>
<proteinExistence type="predicted"/>
<feature type="compositionally biased region" description="Basic and acidic residues" evidence="2">
    <location>
        <begin position="1378"/>
        <end position="1392"/>
    </location>
</feature>
<dbReference type="SUPFAM" id="SSF55464">
    <property type="entry name" value="Origin of replication-binding domain, RBD-like"/>
    <property type="match status" value="1"/>
</dbReference>
<evidence type="ECO:0000256" key="1">
    <source>
        <dbReference type="SAM" id="Coils"/>
    </source>
</evidence>
<dbReference type="SUPFAM" id="SSF52540">
    <property type="entry name" value="P-loop containing nucleoside triphosphate hydrolases"/>
    <property type="match status" value="2"/>
</dbReference>
<dbReference type="CDD" id="cd18809">
    <property type="entry name" value="SF1_C_RecD"/>
    <property type="match status" value="1"/>
</dbReference>
<organism evidence="4 5">
    <name type="scientific">Pseudonocardia ammonioxydans</name>
    <dbReference type="NCBI Taxonomy" id="260086"/>
    <lineage>
        <taxon>Bacteria</taxon>
        <taxon>Bacillati</taxon>
        <taxon>Actinomycetota</taxon>
        <taxon>Actinomycetes</taxon>
        <taxon>Pseudonocardiales</taxon>
        <taxon>Pseudonocardiaceae</taxon>
        <taxon>Pseudonocardia</taxon>
    </lineage>
</organism>
<feature type="coiled-coil region" evidence="1">
    <location>
        <begin position="1222"/>
        <end position="1249"/>
    </location>
</feature>
<evidence type="ECO:0000256" key="2">
    <source>
        <dbReference type="SAM" id="MobiDB-lite"/>
    </source>
</evidence>
<dbReference type="Gene3D" id="3.40.50.300">
    <property type="entry name" value="P-loop containing nucleotide triphosphate hydrolases"/>
    <property type="match status" value="2"/>
</dbReference>
<dbReference type="Pfam" id="PF13604">
    <property type="entry name" value="AAA_30"/>
    <property type="match status" value="1"/>
</dbReference>
<dbReference type="EMBL" id="FOUY01000099">
    <property type="protein sequence ID" value="SFO59158.1"/>
    <property type="molecule type" value="Genomic_DNA"/>
</dbReference>
<evidence type="ECO:0000313" key="4">
    <source>
        <dbReference type="EMBL" id="SFO59158.1"/>
    </source>
</evidence>
<reference evidence="4 5" key="1">
    <citation type="submission" date="2016-10" db="EMBL/GenBank/DDBJ databases">
        <authorList>
            <person name="de Groot N.N."/>
        </authorList>
    </citation>
    <scope>NUCLEOTIDE SEQUENCE [LARGE SCALE GENOMIC DNA]</scope>
    <source>
        <strain evidence="4 5">CGMCC 4.1877</strain>
    </source>
</reference>
<evidence type="ECO:0000259" key="3">
    <source>
        <dbReference type="Pfam" id="PF08751"/>
    </source>
</evidence>
<keyword evidence="1" id="KW-0175">Coiled coil</keyword>
<dbReference type="InterPro" id="IPR014862">
    <property type="entry name" value="TrwC"/>
</dbReference>
<name>A0A1I5IES8_PSUAM</name>
<feature type="compositionally biased region" description="Acidic residues" evidence="2">
    <location>
        <begin position="1407"/>
        <end position="1417"/>
    </location>
</feature>
<gene>
    <name evidence="4" type="ORF">SAMN05216207_10996</name>
</gene>
<evidence type="ECO:0000313" key="5">
    <source>
        <dbReference type="Proteomes" id="UP000199614"/>
    </source>
</evidence>
<feature type="domain" description="TrwC relaxase" evidence="3">
    <location>
        <begin position="10"/>
        <end position="370"/>
    </location>
</feature>
<dbReference type="NCBIfam" id="NF041492">
    <property type="entry name" value="MobF"/>
    <property type="match status" value="1"/>
</dbReference>
<dbReference type="STRING" id="260086.SAMN05216207_10996"/>
<keyword evidence="5" id="KW-1185">Reference proteome</keyword>
<sequence length="1417" mass="151307">MLSLAVGHDVDYLTGPVSGGREGYYTGAVAAGEPAGLWYGAGAERLGLTGEIDPDLIEAVYMHLADPRDPAAHSRTSWGEAAPLAAPHRKYRPGDEIYAGLIAAEPDAGPERRAELKAQAEASSRQAVAFIDATFSAPKSVTVLGVAFERAANNARAAGDHRAAAAWAAHHQAIEDAVLAGARAGLDYLQDAAGYSRAGHHGGGGGRWVDAHEFVVAQFLQHDSRDRDPQLHVHNAILNRVQAADGTWRTLDSRTLHTHRGAAGAIAERVMESHLATSLGVELATRPDGRAREVVGVPAELMSLFSSRRHAITSRSRELSDAFVARFGREPSALERTRIAQQATLATRAAKEHGTETLVNRLDRWERESRQAISGGLRQVAGDVVARAQQPAPPGEWSVQDVVERAIANVGSARASWTRSDLLRAVSDELPGHLGSSPDDIRPLLERLTDVALEQAVALGPPPIGDLPVELQRADGESMFVAPGSARYSAPTQLAAERMLRWSAVTRGAPALSDDVAGGVISRFAESGHELGADQAAAVHGVLTSGARVEVLAAAAGTGKTFTVGALTEAWQDTGRRVLGLATSQVAADLLVEEGLQATNTARWLANTEATMQPGEGDLVVLDEAGMASTGDLVEIVRRCDAAGAKLLLVGDPRQLGAVGPGGGMSDIAERGITYELGEVRRFAAEWERTASLSLRDGEPEALDVYERHGRLVDGGTAEQAEAAAARAWLADTLAGRDSVLIVDSNEAAGRVSESLRGQLVELGRVEPTGVELGLQGTVAGRGDLVQARRNGWSLIGFEGNETAPINRSKYRVSDVRADGGLTVVPTGGGDPLQLSAEYVRSHLALAYASTVHATQGRTVDTSHAVLGSGTSAEALYVALTRGREANTAWTVTRRLAPDALPGETLQTEPRAARAVLTDVLAVAATERTALAEREQAEITACSALTHVGQLAEGISHVTAGRTPATLDRLVGDGVLPQHIRERLAADEALSSLDRLLRTAELAGHEPDKVLRAAVEGRSLSDARSPAQVLHHRVTTTLHGRLTPEITSAADLVPSDAPASWARWLQDRADDVDNRRYEIGAELAQDPPEWARTVLGPVPDDLVGREEWERRAGWAGAYRELAGHADERDPFGAAPPAGLAESSAMFRAAHRALDLPEAGAEEADLTDGQLRVRVRAYERETTWAPRWVGDELDQVHQKAAKSAADAEIWAARSAATSDETERERLARAADQARSEAATLREQAAQLEEADQARAQWYAHTAQTRDRAERARVELGARGVDLAHPGDRVTAEEWLAVHRAAQQVEDEYREIGEQDVVERDLTPDDVAAGPETAVDDLREHSVAAANERTDPAPVRIPTVDETTAAVARAQLALAEIAARDEADAQREAEETVMREQTSWRSTSREEAVEWDSEPVVER</sequence>